<name>A0A401V042_9CELL</name>
<evidence type="ECO:0000313" key="2">
    <source>
        <dbReference type="Proteomes" id="UP000288246"/>
    </source>
</evidence>
<protein>
    <recommendedName>
        <fullName evidence="3">DUF2505 domain-containing protein</fullName>
    </recommendedName>
</protein>
<proteinExistence type="predicted"/>
<comment type="caution">
    <text evidence="1">The sequence shown here is derived from an EMBL/GenBank/DDBJ whole genome shotgun (WGS) entry which is preliminary data.</text>
</comment>
<dbReference type="AlphaFoldDB" id="A0A401V042"/>
<accession>A0A401V042</accession>
<evidence type="ECO:0008006" key="3">
    <source>
        <dbReference type="Google" id="ProtNLM"/>
    </source>
</evidence>
<reference evidence="1 2" key="1">
    <citation type="submission" date="2018-11" db="EMBL/GenBank/DDBJ databases">
        <title>Draft genome sequence of Cellulomonas takizawaensis strain TKZ-21.</title>
        <authorList>
            <person name="Yamamura H."/>
            <person name="Hayashi T."/>
            <person name="Hamada M."/>
            <person name="Serisawa Y."/>
            <person name="Matsuyama K."/>
            <person name="Nakagawa Y."/>
            <person name="Otoguro M."/>
            <person name="Yanagida F."/>
            <person name="Hayakawa M."/>
        </authorList>
    </citation>
    <scope>NUCLEOTIDE SEQUENCE [LARGE SCALE GENOMIC DNA]</scope>
    <source>
        <strain evidence="1 2">TKZ-21</strain>
    </source>
</reference>
<sequence length="173" mass="18237">MLHLSVTLDLATDATSAGHMLADPRYVEQKVVASGAIEHQVDVTGTADEAFTVATRRALPSDQIPAQVRGFVGNRIDVRLVEAWEAPQPDGGRAGTVVVEIAGAPVRLTGRCSLQPVGPAASRLVYDGDLQAQIPLFGSAVEEAAARAIRGALGVEQQVAERWIADHGRAEQP</sequence>
<organism evidence="1 2">
    <name type="scientific">Cellulomonas algicola</name>
    <dbReference type="NCBI Taxonomy" id="2071633"/>
    <lineage>
        <taxon>Bacteria</taxon>
        <taxon>Bacillati</taxon>
        <taxon>Actinomycetota</taxon>
        <taxon>Actinomycetes</taxon>
        <taxon>Micrococcales</taxon>
        <taxon>Cellulomonadaceae</taxon>
        <taxon>Cellulomonas</taxon>
    </lineage>
</organism>
<dbReference type="Proteomes" id="UP000288246">
    <property type="component" value="Unassembled WGS sequence"/>
</dbReference>
<evidence type="ECO:0000313" key="1">
    <source>
        <dbReference type="EMBL" id="GCD20296.1"/>
    </source>
</evidence>
<gene>
    <name evidence="1" type="ORF">CTKZ_18580</name>
</gene>
<dbReference type="RefSeq" id="WP_235843426.1">
    <property type="nucleotide sequence ID" value="NZ_BHYL01000132.1"/>
</dbReference>
<dbReference type="InterPro" id="IPR019639">
    <property type="entry name" value="DUF2505"/>
</dbReference>
<keyword evidence="2" id="KW-1185">Reference proteome</keyword>
<dbReference type="Pfam" id="PF10698">
    <property type="entry name" value="DUF2505"/>
    <property type="match status" value="1"/>
</dbReference>
<dbReference type="EMBL" id="BHYL01000132">
    <property type="protein sequence ID" value="GCD20296.1"/>
    <property type="molecule type" value="Genomic_DNA"/>
</dbReference>